<protein>
    <recommendedName>
        <fullName evidence="3">Single-stranded DNA-binding protein</fullName>
    </recommendedName>
</protein>
<dbReference type="Pfam" id="PF02303">
    <property type="entry name" value="Phage_DNA_bind"/>
    <property type="match status" value="1"/>
</dbReference>
<keyword evidence="1" id="KW-0235">DNA replication</keyword>
<evidence type="ECO:0000313" key="6">
    <source>
        <dbReference type="Proteomes" id="UP000196980"/>
    </source>
</evidence>
<dbReference type="Gene3D" id="2.40.50.140">
    <property type="entry name" value="Nucleic acid-binding proteins"/>
    <property type="match status" value="1"/>
</dbReference>
<accession>A0ABD7BYH0</accession>
<dbReference type="RefSeq" id="WP_088578006.1">
    <property type="nucleotide sequence ID" value="NZ_CP009885.1"/>
</dbReference>
<dbReference type="SUPFAM" id="SSF50249">
    <property type="entry name" value="Nucleic acid-binding proteins"/>
    <property type="match status" value="1"/>
</dbReference>
<reference evidence="6" key="1">
    <citation type="submission" date="2014-11" db="EMBL/GenBank/DDBJ databases">
        <title>Xylella fastidiosa Hib4 Genome Sequencing.</title>
        <authorList>
            <person name="Pierry P.M."/>
            <person name="da Silva A.M."/>
        </authorList>
    </citation>
    <scope>NUCLEOTIDE SEQUENCE [LARGE SCALE GENOMIC DNA]</scope>
    <source>
        <strain evidence="6">Hib4</strain>
    </source>
</reference>
<proteinExistence type="predicted"/>
<dbReference type="GO" id="GO:0006260">
    <property type="term" value="P:DNA replication"/>
    <property type="evidence" value="ECO:0007669"/>
    <property type="project" value="UniProtKB-KW"/>
</dbReference>
<evidence type="ECO:0000256" key="1">
    <source>
        <dbReference type="ARBA" id="ARBA00022705"/>
    </source>
</evidence>
<dbReference type="InterPro" id="IPR003512">
    <property type="entry name" value="Phage_M13_G5P_DNA-bd"/>
</dbReference>
<dbReference type="InterPro" id="IPR012340">
    <property type="entry name" value="NA-bd_OB-fold"/>
</dbReference>
<evidence type="ECO:0000313" key="5">
    <source>
        <dbReference type="EMBL" id="QPB72696.1"/>
    </source>
</evidence>
<reference evidence="4" key="2">
    <citation type="journal article" date="2020" name="Phytopathology">
        <title>High-Quality Draft Genome Sequence Resources of Eight Xylella fastidiosa Strains Isolated from Citrus, Coffee, Plum, and Hibiscus in South America.</title>
        <authorList>
            <person name="Pierry P.M."/>
            <person name="de Santana W.O."/>
            <person name="Kitajima J.P."/>
            <person name="Martins-Junior J."/>
            <person name="Zaini P.A."/>
            <person name="Uceda-Campos G."/>
            <person name="Feitosa-Junior O.R."/>
            <person name="Pessoa P.I.S."/>
            <person name="Coletta-Filho H.D."/>
            <person name="de Souza A.A."/>
            <person name="Machado M.A."/>
            <person name="Gesteira A.D.S."/>
            <person name="Martins L.F."/>
            <person name="Amaral M.S."/>
            <person name="Beckedorff F.C."/>
            <person name="de Almeida L.G.P."/>
            <person name="de Vasconcelos A.T.R."/>
            <person name="Verjovski-Almeida S."/>
            <person name="Setubal J.C."/>
            <person name="da Silva A.M."/>
        </authorList>
    </citation>
    <scope>NUCLEOTIDE SEQUENCE</scope>
    <source>
        <strain evidence="4">Hib4</strain>
    </source>
</reference>
<organism evidence="4 6">
    <name type="scientific">Xylella fastidiosa</name>
    <dbReference type="NCBI Taxonomy" id="2371"/>
    <lineage>
        <taxon>Bacteria</taxon>
        <taxon>Pseudomonadati</taxon>
        <taxon>Pseudomonadota</taxon>
        <taxon>Gammaproteobacteria</taxon>
        <taxon>Lysobacterales</taxon>
        <taxon>Lysobacteraceae</taxon>
        <taxon>Xylella</taxon>
    </lineage>
</organism>
<sequence length="104" mass="11392">MSIVRVKDNVVIERSVNTKTAGVQIFREQRAAVVMGGAYETVFSLKLGLASVYPPGEYLIHPDSYGTDDYGNLVLRRLKLISLSSALKDFSNKEPVSVVSSKVT</sequence>
<gene>
    <name evidence="4" type="ORF">XFHB_13640</name>
    <name evidence="5" type="ORF">XFHB_13650</name>
</gene>
<name>A0ABD7BYH0_XYLFS</name>
<dbReference type="KEGG" id="xfh:XFHB_13650"/>
<dbReference type="EMBL" id="CP009885">
    <property type="protein sequence ID" value="QPB72696.1"/>
    <property type="molecule type" value="Genomic_DNA"/>
</dbReference>
<dbReference type="Proteomes" id="UP000196980">
    <property type="component" value="Chromosome"/>
</dbReference>
<evidence type="ECO:0000256" key="3">
    <source>
        <dbReference type="ARBA" id="ARBA00030596"/>
    </source>
</evidence>
<dbReference type="GO" id="GO:0003677">
    <property type="term" value="F:DNA binding"/>
    <property type="evidence" value="ECO:0007669"/>
    <property type="project" value="UniProtKB-KW"/>
</dbReference>
<dbReference type="EMBL" id="CP009885">
    <property type="protein sequence ID" value="QPB72695.1"/>
    <property type="molecule type" value="Genomic_DNA"/>
</dbReference>
<evidence type="ECO:0000256" key="2">
    <source>
        <dbReference type="ARBA" id="ARBA00023125"/>
    </source>
</evidence>
<keyword evidence="2" id="KW-0238">DNA-binding</keyword>
<dbReference type="AlphaFoldDB" id="A0ABD7BYH0"/>
<dbReference type="KEGG" id="xfh:XFHB_13640"/>
<evidence type="ECO:0000313" key="4">
    <source>
        <dbReference type="EMBL" id="QPB72695.1"/>
    </source>
</evidence>